<keyword evidence="5" id="KW-0267">Excision nuclease</keyword>
<dbReference type="InterPro" id="IPR050066">
    <property type="entry name" value="UvrABC_protein_C"/>
</dbReference>
<evidence type="ECO:0000259" key="14">
    <source>
        <dbReference type="PROSITE" id="PS50164"/>
    </source>
</evidence>
<evidence type="ECO:0000256" key="6">
    <source>
        <dbReference type="ARBA" id="ARBA00023204"/>
    </source>
</evidence>
<dbReference type="GO" id="GO:0003677">
    <property type="term" value="F:DNA binding"/>
    <property type="evidence" value="ECO:0007669"/>
    <property type="project" value="InterPro"/>
</dbReference>
<dbReference type="PANTHER" id="PTHR30562">
    <property type="entry name" value="UVRC/OXIDOREDUCTASE"/>
    <property type="match status" value="1"/>
</dbReference>
<dbReference type="InterPro" id="IPR001162">
    <property type="entry name" value="UvrC_RNase_H_dom"/>
</dbReference>
<dbReference type="SMART" id="SM00465">
    <property type="entry name" value="GIYc"/>
    <property type="match status" value="1"/>
</dbReference>
<feature type="domain" description="GIY-YIG" evidence="14">
    <location>
        <begin position="36"/>
        <end position="114"/>
    </location>
</feature>
<dbReference type="NCBIfam" id="NF001824">
    <property type="entry name" value="PRK00558.1-5"/>
    <property type="match status" value="1"/>
</dbReference>
<dbReference type="NCBIfam" id="TIGR00194">
    <property type="entry name" value="uvrC"/>
    <property type="match status" value="1"/>
</dbReference>
<dbReference type="SUPFAM" id="SSF82771">
    <property type="entry name" value="GIY-YIG endonuclease"/>
    <property type="match status" value="1"/>
</dbReference>
<evidence type="ECO:0000256" key="11">
    <source>
        <dbReference type="ARBA" id="ARBA00067419"/>
    </source>
</evidence>
<dbReference type="InterPro" id="IPR001943">
    <property type="entry name" value="UVR_dom"/>
</dbReference>
<dbReference type="AlphaFoldDB" id="A0A3B0XA85"/>
<proteinExistence type="inferred from homology"/>
<dbReference type="EMBL" id="UOFG01000122">
    <property type="protein sequence ID" value="VAW60392.1"/>
    <property type="molecule type" value="Genomic_DNA"/>
</dbReference>
<dbReference type="Gene3D" id="4.10.860.10">
    <property type="entry name" value="UVR domain"/>
    <property type="match status" value="1"/>
</dbReference>
<evidence type="ECO:0000256" key="3">
    <source>
        <dbReference type="ARBA" id="ARBA00022763"/>
    </source>
</evidence>
<evidence type="ECO:0000259" key="13">
    <source>
        <dbReference type="PROSITE" id="PS50151"/>
    </source>
</evidence>
<dbReference type="PROSITE" id="PS50151">
    <property type="entry name" value="UVR"/>
    <property type="match status" value="1"/>
</dbReference>
<evidence type="ECO:0000256" key="10">
    <source>
        <dbReference type="ARBA" id="ARBA00062841"/>
    </source>
</evidence>
<accession>A0A3B0XA85</accession>
<dbReference type="CDD" id="cd10434">
    <property type="entry name" value="GIY-YIG_UvrC_Cho"/>
    <property type="match status" value="1"/>
</dbReference>
<keyword evidence="4" id="KW-0228">DNA excision</keyword>
<dbReference type="PROSITE" id="PS50164">
    <property type="entry name" value="GIY_YIG"/>
    <property type="match status" value="1"/>
</dbReference>
<evidence type="ECO:0000256" key="4">
    <source>
        <dbReference type="ARBA" id="ARBA00022769"/>
    </source>
</evidence>
<dbReference type="InterPro" id="IPR004791">
    <property type="entry name" value="UvrC"/>
</dbReference>
<evidence type="ECO:0000256" key="7">
    <source>
        <dbReference type="ARBA" id="ARBA00023236"/>
    </source>
</evidence>
<dbReference type="FunFam" id="1.10.150.20:FF:000005">
    <property type="entry name" value="UvrABC system protein C"/>
    <property type="match status" value="1"/>
</dbReference>
<dbReference type="PANTHER" id="PTHR30562:SF1">
    <property type="entry name" value="UVRABC SYSTEM PROTEIN C"/>
    <property type="match status" value="1"/>
</dbReference>
<evidence type="ECO:0000256" key="1">
    <source>
        <dbReference type="ARBA" id="ARBA00004496"/>
    </source>
</evidence>
<name>A0A3B0XA85_9ZZZZ</name>
<dbReference type="GO" id="GO:0006289">
    <property type="term" value="P:nucleotide-excision repair"/>
    <property type="evidence" value="ECO:0007669"/>
    <property type="project" value="InterPro"/>
</dbReference>
<dbReference type="Pfam" id="PF14520">
    <property type="entry name" value="HHH_5"/>
    <property type="match status" value="1"/>
</dbReference>
<comment type="function">
    <text evidence="8">The UvrABC repair system catalyzes the recognition and processing of DNA lesions. UvrC both incises the 5' and 3' sides of the lesion. The N-terminal half is responsible for the 3' incision and the C-terminal half is responsible for the 5' incision.</text>
</comment>
<dbReference type="Pfam" id="PF01541">
    <property type="entry name" value="GIY-YIG"/>
    <property type="match status" value="1"/>
</dbReference>
<dbReference type="InterPro" id="IPR047296">
    <property type="entry name" value="GIY-YIG_UvrC_Cho"/>
</dbReference>
<keyword evidence="2" id="KW-0963">Cytoplasm</keyword>
<evidence type="ECO:0000256" key="2">
    <source>
        <dbReference type="ARBA" id="ARBA00022490"/>
    </source>
</evidence>
<organism evidence="16">
    <name type="scientific">hydrothermal vent metagenome</name>
    <dbReference type="NCBI Taxonomy" id="652676"/>
    <lineage>
        <taxon>unclassified sequences</taxon>
        <taxon>metagenomes</taxon>
        <taxon>ecological metagenomes</taxon>
    </lineage>
</organism>
<dbReference type="InterPro" id="IPR035901">
    <property type="entry name" value="GIY-YIG_endonuc_sf"/>
</dbReference>
<dbReference type="Pfam" id="PF02151">
    <property type="entry name" value="UVR"/>
    <property type="match status" value="1"/>
</dbReference>
<dbReference type="SUPFAM" id="SSF47781">
    <property type="entry name" value="RuvA domain 2-like"/>
    <property type="match status" value="1"/>
</dbReference>
<dbReference type="InterPro" id="IPR000305">
    <property type="entry name" value="GIY-YIG_endonuc"/>
</dbReference>
<protein>
    <recommendedName>
        <fullName evidence="11">UvrABC system protein C</fullName>
    </recommendedName>
    <alternativeName>
        <fullName evidence="12">Excinuclease ABC subunit C</fullName>
    </alternativeName>
</protein>
<dbReference type="InterPro" id="IPR003583">
    <property type="entry name" value="Hlx-hairpin-Hlx_DNA-bd_motif"/>
</dbReference>
<dbReference type="PROSITE" id="PS50165">
    <property type="entry name" value="UVRC"/>
    <property type="match status" value="1"/>
</dbReference>
<gene>
    <name evidence="16" type="ORF">MNBD_GAMMA11-2102</name>
</gene>
<comment type="subunit">
    <text evidence="10">Interacts with UvrB in an incision complex.</text>
</comment>
<dbReference type="Gene3D" id="3.30.420.340">
    <property type="entry name" value="UvrC, RNAse H endonuclease domain"/>
    <property type="match status" value="1"/>
</dbReference>
<dbReference type="FunFam" id="3.30.420.340:FF:000001">
    <property type="entry name" value="UvrABC system protein C"/>
    <property type="match status" value="1"/>
</dbReference>
<dbReference type="FunFam" id="3.40.1440.10:FF:000001">
    <property type="entry name" value="UvrABC system protein C"/>
    <property type="match status" value="1"/>
</dbReference>
<keyword evidence="7" id="KW-0742">SOS response</keyword>
<keyword evidence="6" id="KW-0234">DNA repair</keyword>
<comment type="subcellular location">
    <subcellularLocation>
        <location evidence="1">Cytoplasm</location>
    </subcellularLocation>
</comment>
<dbReference type="GO" id="GO:0009432">
    <property type="term" value="P:SOS response"/>
    <property type="evidence" value="ECO:0007669"/>
    <property type="project" value="UniProtKB-KW"/>
</dbReference>
<dbReference type="HAMAP" id="MF_00203">
    <property type="entry name" value="UvrC"/>
    <property type="match status" value="1"/>
</dbReference>
<feature type="domain" description="UVR" evidence="13">
    <location>
        <begin position="224"/>
        <end position="259"/>
    </location>
</feature>
<evidence type="ECO:0000256" key="12">
    <source>
        <dbReference type="ARBA" id="ARBA00077138"/>
    </source>
</evidence>
<keyword evidence="3" id="KW-0227">DNA damage</keyword>
<evidence type="ECO:0000313" key="16">
    <source>
        <dbReference type="EMBL" id="VAW60392.1"/>
    </source>
</evidence>
<dbReference type="GO" id="GO:0005737">
    <property type="term" value="C:cytoplasm"/>
    <property type="evidence" value="ECO:0007669"/>
    <property type="project" value="UniProtKB-SubCell"/>
</dbReference>
<dbReference type="InterPro" id="IPR036876">
    <property type="entry name" value="UVR_dom_sf"/>
</dbReference>
<evidence type="ECO:0000256" key="9">
    <source>
        <dbReference type="ARBA" id="ARBA00061531"/>
    </source>
</evidence>
<evidence type="ECO:0000259" key="15">
    <source>
        <dbReference type="PROSITE" id="PS50165"/>
    </source>
</evidence>
<sequence length="639" mass="72338">MPPVEQPAKPVSDAYPEAPDTHTVFDSVEFLKHVSMRAGVYRMFDVQQNLLYVGKAKNLKNRLSSYFRKTGLSIKTQALVGKIQQIEVTLTHTESEALLLESNLIKEHQPAYNILLRDDKSYPGIYVSDQDAYPQIVLHRGAKRKKGRYLGPFPSAGAVRDSLQFIHKLFKIRQCDDSYFRNRSRPCLQYQIKRCTAPCVGYISEKHYQSDIGHALLFLEGKSTRLIEDLVAQMEAASEALDFEKAALHRDQIRMLQKVVEKQYISGDEKDVDIVACYSNGPQACVQVFFIREGRNLGNRSYYPKLPEALSESQVLSGFVSQYYLQQQGAQQQTGEIILSHPLDDMQTMQETIGEHIGHKVRLTSQVRSDRARWVKMALTNAETALKARMNSRAGTLKRFEGLQQVLQLDEMPTRLECFDISHTMGEATVASCVVFTLEGAFKQDYRRFNIEGIEPGDDYAAMRQAIQRRYSRLKKSTQQSAHKDDENGNKMPDILFIDGGKGQLRQAVEVMDQLQIEEVLLIGVAKGEGRRAGLEKLVFSDGRKDLYLPQDSVAFHLILNVRDEAHRFAISGHRARREKARRTSPLEAIAGLGPKRRQNLIKHFGGLQGIKQAGVEDLAKVPGISRNLAQIIYDVLRP</sequence>
<dbReference type="InterPro" id="IPR010994">
    <property type="entry name" value="RuvA_2-like"/>
</dbReference>
<dbReference type="InterPro" id="IPR038476">
    <property type="entry name" value="UvrC_RNase_H_dom_sf"/>
</dbReference>
<feature type="domain" description="UvrC family homology region profile" evidence="15">
    <location>
        <begin position="284"/>
        <end position="512"/>
    </location>
</feature>
<dbReference type="Gene3D" id="1.10.150.20">
    <property type="entry name" value="5' to 3' exonuclease, C-terminal subdomain"/>
    <property type="match status" value="1"/>
</dbReference>
<evidence type="ECO:0000256" key="5">
    <source>
        <dbReference type="ARBA" id="ARBA00022881"/>
    </source>
</evidence>
<reference evidence="16" key="1">
    <citation type="submission" date="2018-06" db="EMBL/GenBank/DDBJ databases">
        <authorList>
            <person name="Zhirakovskaya E."/>
        </authorList>
    </citation>
    <scope>NUCLEOTIDE SEQUENCE</scope>
</reference>
<dbReference type="GO" id="GO:0009380">
    <property type="term" value="C:excinuclease repair complex"/>
    <property type="evidence" value="ECO:0007669"/>
    <property type="project" value="InterPro"/>
</dbReference>
<evidence type="ECO:0000256" key="8">
    <source>
        <dbReference type="ARBA" id="ARBA00059452"/>
    </source>
</evidence>
<dbReference type="SMART" id="SM00278">
    <property type="entry name" value="HhH1"/>
    <property type="match status" value="2"/>
</dbReference>
<dbReference type="SUPFAM" id="SSF46600">
    <property type="entry name" value="C-terminal UvrC-binding domain of UvrB"/>
    <property type="match status" value="1"/>
</dbReference>
<dbReference type="GO" id="GO:0009381">
    <property type="term" value="F:excinuclease ABC activity"/>
    <property type="evidence" value="ECO:0007669"/>
    <property type="project" value="InterPro"/>
</dbReference>
<dbReference type="Pfam" id="PF22920">
    <property type="entry name" value="UvrC_RNaseH"/>
    <property type="match status" value="1"/>
</dbReference>
<comment type="similarity">
    <text evidence="9">Belongs to the UvrC family.</text>
</comment>
<dbReference type="Pfam" id="PF08459">
    <property type="entry name" value="UvrC_RNaseH_dom"/>
    <property type="match status" value="1"/>
</dbReference>
<dbReference type="Gene3D" id="3.40.1440.10">
    <property type="entry name" value="GIY-YIG endonuclease"/>
    <property type="match status" value="1"/>
</dbReference>